<protein>
    <recommendedName>
        <fullName evidence="1">tRNA (guanine-N(1)-)-methyltransferase C-terminal domain-containing protein</fullName>
    </recommendedName>
</protein>
<feature type="domain" description="tRNA (guanine-N(1)-)-methyltransferase C-terminal" evidence="1">
    <location>
        <begin position="10"/>
        <end position="191"/>
    </location>
</feature>
<evidence type="ECO:0000259" key="1">
    <source>
        <dbReference type="Pfam" id="PF09936"/>
    </source>
</evidence>
<dbReference type="AlphaFoldDB" id="B9M595"/>
<dbReference type="InterPro" id="IPR019230">
    <property type="entry name" value="RNA_MeTrfase_C_dom"/>
</dbReference>
<dbReference type="eggNOG" id="COG4752">
    <property type="taxonomic scope" value="Bacteria"/>
</dbReference>
<dbReference type="KEGG" id="geo:Geob_1491"/>
<dbReference type="RefSeq" id="WP_012646579.1">
    <property type="nucleotide sequence ID" value="NC_011979.1"/>
</dbReference>
<name>B9M595_GEODF</name>
<dbReference type="HOGENOM" id="CLU_1414575_0_0_7"/>
<accession>B9M595</accession>
<dbReference type="OrthoDB" id="9794931at2"/>
<keyword evidence="3" id="KW-1185">Reference proteome</keyword>
<proteinExistence type="predicted"/>
<dbReference type="CDD" id="cd18085">
    <property type="entry name" value="TM1570-like"/>
    <property type="match status" value="1"/>
</dbReference>
<organism evidence="2 3">
    <name type="scientific">Geotalea daltonii (strain DSM 22248 / JCM 15807 / FRC-32)</name>
    <name type="common">Geobacter daltonii</name>
    <dbReference type="NCBI Taxonomy" id="316067"/>
    <lineage>
        <taxon>Bacteria</taxon>
        <taxon>Pseudomonadati</taxon>
        <taxon>Thermodesulfobacteriota</taxon>
        <taxon>Desulfuromonadia</taxon>
        <taxon>Geobacterales</taxon>
        <taxon>Geobacteraceae</taxon>
        <taxon>Geotalea</taxon>
    </lineage>
</organism>
<evidence type="ECO:0000313" key="3">
    <source>
        <dbReference type="Proteomes" id="UP000007721"/>
    </source>
</evidence>
<dbReference type="InterPro" id="IPR029026">
    <property type="entry name" value="tRNA_m1G_MTases_N"/>
</dbReference>
<dbReference type="Gene3D" id="3.40.1280.10">
    <property type="match status" value="1"/>
</dbReference>
<dbReference type="EMBL" id="CP001390">
    <property type="protein sequence ID" value="ACM19850.1"/>
    <property type="molecule type" value="Genomic_DNA"/>
</dbReference>
<gene>
    <name evidence="2" type="ordered locus">Geob_1491</name>
</gene>
<sequence>MEAYSPTAPNVSIALLHYPVYNKNHDVVATAVTNLDLHDIARSARTFGLYRYFVITPVAEQRSLSERIRAHWLEGYGAAYNPKRKAALELIEVIDSLQTALAQLEKKFGKPVKVIVTGAQGRDNSIDCSRLAQLLQNRGQPYLLLFGTGWGMTEEVFGQADYVLGPIKGPGDYNHLAVRSAAAIILDRLFGNR</sequence>
<reference evidence="2 3" key="1">
    <citation type="submission" date="2009-01" db="EMBL/GenBank/DDBJ databases">
        <title>Complete sequence of Geobacter sp. FRC-32.</title>
        <authorList>
            <consortium name="US DOE Joint Genome Institute"/>
            <person name="Lucas S."/>
            <person name="Copeland A."/>
            <person name="Lapidus A."/>
            <person name="Glavina del Rio T."/>
            <person name="Dalin E."/>
            <person name="Tice H."/>
            <person name="Bruce D."/>
            <person name="Goodwin L."/>
            <person name="Pitluck S."/>
            <person name="Saunders E."/>
            <person name="Brettin T."/>
            <person name="Detter J.C."/>
            <person name="Han C."/>
            <person name="Larimer F."/>
            <person name="Land M."/>
            <person name="Hauser L."/>
            <person name="Kyrpides N."/>
            <person name="Ovchinnikova G."/>
            <person name="Kostka J."/>
            <person name="Richardson P."/>
        </authorList>
    </citation>
    <scope>NUCLEOTIDE SEQUENCE [LARGE SCALE GENOMIC DNA]</scope>
    <source>
        <strain evidence="3">DSM 22248 / JCM 15807 / FRC-32</strain>
    </source>
</reference>
<dbReference type="Proteomes" id="UP000007721">
    <property type="component" value="Chromosome"/>
</dbReference>
<evidence type="ECO:0000313" key="2">
    <source>
        <dbReference type="EMBL" id="ACM19850.1"/>
    </source>
</evidence>
<dbReference type="STRING" id="316067.Geob_1491"/>
<dbReference type="Pfam" id="PF09936">
    <property type="entry name" value="Methyltrn_RNA_4"/>
    <property type="match status" value="1"/>
</dbReference>